<keyword evidence="15" id="KW-1185">Reference proteome</keyword>
<keyword evidence="9" id="KW-0916">Viral movement protein</keyword>
<evidence type="ECO:0000256" key="10">
    <source>
        <dbReference type="ARBA" id="ARBA00023136"/>
    </source>
</evidence>
<evidence type="ECO:0000256" key="7">
    <source>
        <dbReference type="ARBA" id="ARBA00022870"/>
    </source>
</evidence>
<organism evidence="14 15">
    <name type="scientific">Sugarcane streak Egypt virus</name>
    <dbReference type="NCBI Taxonomy" id="71548"/>
    <lineage>
        <taxon>Viruses</taxon>
        <taxon>Monodnaviria</taxon>
        <taxon>Shotokuvirae</taxon>
        <taxon>Cressdnaviricota</taxon>
        <taxon>Repensiviricetes</taxon>
        <taxon>Geplafuvirales</taxon>
        <taxon>Geminiviridae</taxon>
        <taxon>Mastrevirus</taxon>
        <taxon>Mastrevirus saccharumegyptense</taxon>
    </lineage>
</organism>
<comment type="similarity">
    <text evidence="3">Belongs to the mastrevirus movement protein family.</text>
</comment>
<dbReference type="OrthoDB" id="27279at10239"/>
<name>O56310_9GEMI</name>
<feature type="region of interest" description="Disordered" evidence="12">
    <location>
        <begin position="1"/>
        <end position="24"/>
    </location>
</feature>
<dbReference type="Proteomes" id="UP000202518">
    <property type="component" value="Segment"/>
</dbReference>
<dbReference type="Pfam" id="PF01708">
    <property type="entry name" value="Gemini_mov"/>
    <property type="match status" value="1"/>
</dbReference>
<dbReference type="GO" id="GO:0046740">
    <property type="term" value="P:transport of virus in host, cell to cell"/>
    <property type="evidence" value="ECO:0007669"/>
    <property type="project" value="UniProtKB-KW"/>
</dbReference>
<accession>O56310</accession>
<gene>
    <name evidence="14" type="primary">V1</name>
</gene>
<keyword evidence="6 13" id="KW-0812">Transmembrane</keyword>
<evidence type="ECO:0000256" key="3">
    <source>
        <dbReference type="ARBA" id="ARBA00010512"/>
    </source>
</evidence>
<dbReference type="GeneID" id="1449594"/>
<comment type="subcellular location">
    <subcellularLocation>
        <location evidence="2">Host membrane</location>
        <topology evidence="2">Single-pass membrane protein</topology>
    </subcellularLocation>
</comment>
<keyword evidence="10 13" id="KW-0472">Membrane</keyword>
<evidence type="ECO:0000256" key="2">
    <source>
        <dbReference type="ARBA" id="ARBA00004379"/>
    </source>
</evidence>
<evidence type="ECO:0000256" key="4">
    <source>
        <dbReference type="ARBA" id="ARBA00014660"/>
    </source>
</evidence>
<evidence type="ECO:0000256" key="5">
    <source>
        <dbReference type="ARBA" id="ARBA00022448"/>
    </source>
</evidence>
<dbReference type="InterPro" id="IPR002621">
    <property type="entry name" value="Gemini_mov"/>
</dbReference>
<comment type="function">
    <text evidence="1">Involved in the viral transport within, and between cells.</text>
</comment>
<keyword evidence="5" id="KW-0813">Transport</keyword>
<evidence type="ECO:0000256" key="11">
    <source>
        <dbReference type="ARBA" id="ARBA00025953"/>
    </source>
</evidence>
<evidence type="ECO:0000256" key="13">
    <source>
        <dbReference type="SAM" id="Phobius"/>
    </source>
</evidence>
<reference evidence="14 15" key="1">
    <citation type="journal article" date="1999" name="Arch. Virol.">
        <title>Nucleotide sequence evidence for three distinct sugarcane streak mastreviruses.</title>
        <authorList>
            <person name="Bigarre L."/>
            <person name="Salah M."/>
            <person name="Granier M."/>
            <person name="Frutos R."/>
            <person name="Thouvenel J."/>
            <person name="Peterschmitt M."/>
        </authorList>
    </citation>
    <scope>NUCLEOTIDE SEQUENCE [LARGE SCALE GENOMIC DNA]</scope>
    <source>
        <strain evidence="14">Giza</strain>
    </source>
</reference>
<evidence type="ECO:0000256" key="12">
    <source>
        <dbReference type="SAM" id="MobiDB-lite"/>
    </source>
</evidence>
<dbReference type="RefSeq" id="NP_045942.1">
    <property type="nucleotide sequence ID" value="NC_001868.1"/>
</dbReference>
<evidence type="ECO:0000256" key="6">
    <source>
        <dbReference type="ARBA" id="ARBA00022692"/>
    </source>
</evidence>
<sequence>MDGSGGALPALPQSVLPRVPSPPPSAGVLPWSRVGEIVIFTFVALVALYLLWLWVLRDLIFLVKARRGISTEEVSFGTSDLVGSQAPTPVGVSASCPPGPVPFTA</sequence>
<evidence type="ECO:0000256" key="1">
    <source>
        <dbReference type="ARBA" id="ARBA00002157"/>
    </source>
</evidence>
<dbReference type="KEGG" id="vg:1449594"/>
<feature type="transmembrane region" description="Helical" evidence="13">
    <location>
        <begin position="37"/>
        <end position="56"/>
    </location>
</feature>
<evidence type="ECO:0000313" key="14">
    <source>
        <dbReference type="EMBL" id="AAB97835.1"/>
    </source>
</evidence>
<protein>
    <recommendedName>
        <fullName evidence="4">Movement protein</fullName>
    </recommendedName>
</protein>
<evidence type="ECO:0000256" key="8">
    <source>
        <dbReference type="ARBA" id="ARBA00022989"/>
    </source>
</evidence>
<dbReference type="EMBL" id="AF037752">
    <property type="protein sequence ID" value="AAB97835.1"/>
    <property type="molecule type" value="Genomic_DNA"/>
</dbReference>
<evidence type="ECO:0000313" key="15">
    <source>
        <dbReference type="Proteomes" id="UP000202518"/>
    </source>
</evidence>
<keyword evidence="8 13" id="KW-1133">Transmembrane helix</keyword>
<evidence type="ECO:0000256" key="9">
    <source>
        <dbReference type="ARBA" id="ARBA00023031"/>
    </source>
</evidence>
<keyword evidence="7" id="KW-1043">Host membrane</keyword>
<proteinExistence type="inferred from homology"/>
<dbReference type="GO" id="GO:0016020">
    <property type="term" value="C:membrane"/>
    <property type="evidence" value="ECO:0007669"/>
    <property type="project" value="InterPro"/>
</dbReference>
<dbReference type="GO" id="GO:0033644">
    <property type="term" value="C:host cell membrane"/>
    <property type="evidence" value="ECO:0007669"/>
    <property type="project" value="UniProtKB-SubCell"/>
</dbReference>
<comment type="subunit">
    <text evidence="11">Interacts with the capsid protein (CP). Part of a MP-CP-viral DNA complex.</text>
</comment>